<name>A0A0N0NQ38_9EURO</name>
<dbReference type="FunFam" id="1.20.120.1630:FF:000010">
    <property type="entry name" value="Steroid alpha reductase family protein"/>
    <property type="match status" value="1"/>
</dbReference>
<keyword evidence="14" id="KW-0275">Fatty acid biosynthesis</keyword>
<comment type="catalytic activity">
    <reaction evidence="15">
        <text>a very-long-chain 2,3-saturated fatty acyl-CoA + NADP(+) = a very-long-chain (2E)-enoyl-CoA + NADPH + H(+)</text>
        <dbReference type="Rhea" id="RHEA:14473"/>
        <dbReference type="ChEBI" id="CHEBI:15378"/>
        <dbReference type="ChEBI" id="CHEBI:57783"/>
        <dbReference type="ChEBI" id="CHEBI:58349"/>
        <dbReference type="ChEBI" id="CHEBI:83724"/>
        <dbReference type="ChEBI" id="CHEBI:83728"/>
        <dbReference type="EC" id="1.3.1.93"/>
    </reaction>
</comment>
<evidence type="ECO:0000256" key="17">
    <source>
        <dbReference type="SAM" id="Phobius"/>
    </source>
</evidence>
<dbReference type="OrthoDB" id="540503at2759"/>
<evidence type="ECO:0000256" key="11">
    <source>
        <dbReference type="ARBA" id="ARBA00023002"/>
    </source>
</evidence>
<dbReference type="VEuPathDB" id="FungiDB:AB675_6750"/>
<dbReference type="PANTHER" id="PTHR10556:SF28">
    <property type="entry name" value="VERY-LONG-CHAIN ENOYL-COA REDUCTASE"/>
    <property type="match status" value="1"/>
</dbReference>
<evidence type="ECO:0000256" key="3">
    <source>
        <dbReference type="ARBA" id="ARBA00007742"/>
    </source>
</evidence>
<dbReference type="STRING" id="1664694.A0A0N0NQ38"/>
<evidence type="ECO:0000256" key="12">
    <source>
        <dbReference type="ARBA" id="ARBA00023098"/>
    </source>
</evidence>
<keyword evidence="13 17" id="KW-0472">Membrane</keyword>
<dbReference type="Proteomes" id="UP000038010">
    <property type="component" value="Unassembled WGS sequence"/>
</dbReference>
<keyword evidence="8" id="KW-0276">Fatty acid metabolism</keyword>
<keyword evidence="12" id="KW-0443">Lipid metabolism</keyword>
<dbReference type="PANTHER" id="PTHR10556">
    <property type="entry name" value="3-OXO-5-ALPHA-STEROID 4-DEHYDROGENASE"/>
    <property type="match status" value="1"/>
</dbReference>
<feature type="transmembrane region" description="Helical" evidence="17">
    <location>
        <begin position="192"/>
        <end position="212"/>
    </location>
</feature>
<dbReference type="EC" id="1.3.1.93" evidence="4"/>
<dbReference type="InterPro" id="IPR001104">
    <property type="entry name" value="3-oxo-5_a-steroid_4-DH_C"/>
</dbReference>
<evidence type="ECO:0000256" key="16">
    <source>
        <dbReference type="ARBA" id="ARBA00058640"/>
    </source>
</evidence>
<sequence>MSKPITLQIRPRGKPIKSLPEAVSVPADATAADLYGLLSTKSRYSVHQLRVTKGSDGSHIPNGTSTVHSTGLRNDSTIYVKDLGPQIAWRTVFVIEYLAPIFIHPLFYALAAHIYGGTGAQSQMQKTALVAIVAHFVKREFETLFIHRFSAATMPIRNIFKNSAHYWLLSGVNMAYWIYSPTSSSAKDPPNQALLFAGIALYAFGELGNLSTHLTLRNLRSQGGNERGIPQGALFNLVTCPNYFTEVLSWVGVWLISGLNWSVVVFLVASGAQMASWASKKERRYRKEFGDKYKRKRFVMLPGIW</sequence>
<evidence type="ECO:0000313" key="20">
    <source>
        <dbReference type="Proteomes" id="UP000038010"/>
    </source>
</evidence>
<keyword evidence="6 17" id="KW-0812">Transmembrane</keyword>
<evidence type="ECO:0000259" key="18">
    <source>
        <dbReference type="Pfam" id="PF02544"/>
    </source>
</evidence>
<proteinExistence type="inferred from homology"/>
<comment type="subcellular location">
    <subcellularLocation>
        <location evidence="1">Endoplasmic reticulum membrane</location>
        <topology evidence="1">Multi-pass membrane protein</topology>
    </subcellularLocation>
</comment>
<comment type="pathway">
    <text evidence="2">Lipid metabolism; fatty acid biosynthesis.</text>
</comment>
<dbReference type="AlphaFoldDB" id="A0A0N0NQ38"/>
<dbReference type="GO" id="GO:0102758">
    <property type="term" value="F:very-long-chain enoyl-CoA reductase activity"/>
    <property type="evidence" value="ECO:0007669"/>
    <property type="project" value="UniProtKB-EC"/>
</dbReference>
<dbReference type="GO" id="GO:0005789">
    <property type="term" value="C:endoplasmic reticulum membrane"/>
    <property type="evidence" value="ECO:0007669"/>
    <property type="project" value="UniProtKB-SubCell"/>
</dbReference>
<evidence type="ECO:0000256" key="5">
    <source>
        <dbReference type="ARBA" id="ARBA00022516"/>
    </source>
</evidence>
<dbReference type="PROSITE" id="PS50244">
    <property type="entry name" value="S5A_REDUCTASE"/>
    <property type="match status" value="1"/>
</dbReference>
<comment type="similarity">
    <text evidence="3">Belongs to the steroid 5-alpha reductase family.</text>
</comment>
<keyword evidence="11" id="KW-0560">Oxidoreductase</keyword>
<dbReference type="EMBL" id="LFJN01000005">
    <property type="protein sequence ID" value="KPI43458.1"/>
    <property type="molecule type" value="Genomic_DNA"/>
</dbReference>
<keyword evidence="5" id="KW-0444">Lipid biosynthesis</keyword>
<feature type="domain" description="3-oxo-5-alpha-steroid 4-dehydrogenase C-terminal" evidence="18">
    <location>
        <begin position="153"/>
        <end position="305"/>
    </location>
</feature>
<dbReference type="Gene3D" id="1.20.120.1630">
    <property type="match status" value="1"/>
</dbReference>
<evidence type="ECO:0000256" key="8">
    <source>
        <dbReference type="ARBA" id="ARBA00022832"/>
    </source>
</evidence>
<evidence type="ECO:0000256" key="4">
    <source>
        <dbReference type="ARBA" id="ARBA00012530"/>
    </source>
</evidence>
<reference evidence="19 20" key="1">
    <citation type="submission" date="2015-06" db="EMBL/GenBank/DDBJ databases">
        <title>Draft genome of the ant-associated black yeast Phialophora attae CBS 131958.</title>
        <authorList>
            <person name="Moreno L.F."/>
            <person name="Stielow B.J."/>
            <person name="de Hoog S."/>
            <person name="Vicente V.A."/>
            <person name="Weiss V.A."/>
            <person name="de Vries M."/>
            <person name="Cruz L.M."/>
            <person name="Souza E.M."/>
        </authorList>
    </citation>
    <scope>NUCLEOTIDE SEQUENCE [LARGE SCALE GENOMIC DNA]</scope>
    <source>
        <strain evidence="19 20">CBS 131958</strain>
    </source>
</reference>
<gene>
    <name evidence="19" type="ORF">AB675_6750</name>
</gene>
<feature type="transmembrane region" description="Helical" evidence="17">
    <location>
        <begin position="259"/>
        <end position="278"/>
    </location>
</feature>
<evidence type="ECO:0000256" key="13">
    <source>
        <dbReference type="ARBA" id="ARBA00023136"/>
    </source>
</evidence>
<evidence type="ECO:0000256" key="10">
    <source>
        <dbReference type="ARBA" id="ARBA00022989"/>
    </source>
</evidence>
<comment type="function">
    <text evidence="16">Catalyzes the last of the four reactions of the long-chain fatty acids elongation cycle. This endoplasmic reticulum-bound enzymatic process, allows the addition of 2 carbons to the chain of long- and very long-chain fatty acids/VLCFAs per cycle. This enzyme reduces the trans-2,3-enoyl-CoA fatty acid intermediate to an acyl-CoA that can be further elongated by entering a new cycle of elongation. Thereby, it participates in the production of VLCFAs of different chain lengths that are involved in multiple biological processes as precursors of membrane lipids and lipid mediators.</text>
</comment>
<dbReference type="GeneID" id="28738943"/>
<dbReference type="InterPro" id="IPR039357">
    <property type="entry name" value="SRD5A/TECR"/>
</dbReference>
<evidence type="ECO:0000256" key="9">
    <source>
        <dbReference type="ARBA" id="ARBA00022857"/>
    </source>
</evidence>
<keyword evidence="9" id="KW-0521">NADP</keyword>
<evidence type="ECO:0000256" key="6">
    <source>
        <dbReference type="ARBA" id="ARBA00022692"/>
    </source>
</evidence>
<keyword evidence="10 17" id="KW-1133">Transmembrane helix</keyword>
<protein>
    <recommendedName>
        <fullName evidence="4">very-long-chain enoyl-CoA reductase</fullName>
        <ecNumber evidence="4">1.3.1.93</ecNumber>
    </recommendedName>
</protein>
<dbReference type="RefSeq" id="XP_018003421.1">
    <property type="nucleotide sequence ID" value="XM_018147063.1"/>
</dbReference>
<dbReference type="Pfam" id="PF02544">
    <property type="entry name" value="Steroid_dh"/>
    <property type="match status" value="1"/>
</dbReference>
<evidence type="ECO:0000313" key="19">
    <source>
        <dbReference type="EMBL" id="KPI43458.1"/>
    </source>
</evidence>
<evidence type="ECO:0000256" key="7">
    <source>
        <dbReference type="ARBA" id="ARBA00022824"/>
    </source>
</evidence>
<evidence type="ECO:0000256" key="1">
    <source>
        <dbReference type="ARBA" id="ARBA00004477"/>
    </source>
</evidence>
<organism evidence="19 20">
    <name type="scientific">Cyphellophora attinorum</name>
    <dbReference type="NCBI Taxonomy" id="1664694"/>
    <lineage>
        <taxon>Eukaryota</taxon>
        <taxon>Fungi</taxon>
        <taxon>Dikarya</taxon>
        <taxon>Ascomycota</taxon>
        <taxon>Pezizomycotina</taxon>
        <taxon>Eurotiomycetes</taxon>
        <taxon>Chaetothyriomycetidae</taxon>
        <taxon>Chaetothyriales</taxon>
        <taxon>Cyphellophoraceae</taxon>
        <taxon>Cyphellophora</taxon>
    </lineage>
</organism>
<dbReference type="GO" id="GO:0042761">
    <property type="term" value="P:very long-chain fatty acid biosynthetic process"/>
    <property type="evidence" value="ECO:0007669"/>
    <property type="project" value="TreeGrafter"/>
</dbReference>
<evidence type="ECO:0000256" key="15">
    <source>
        <dbReference type="ARBA" id="ARBA00051495"/>
    </source>
</evidence>
<keyword evidence="7" id="KW-0256">Endoplasmic reticulum</keyword>
<comment type="caution">
    <text evidence="19">The sequence shown here is derived from an EMBL/GenBank/DDBJ whole genome shotgun (WGS) entry which is preliminary data.</text>
</comment>
<keyword evidence="20" id="KW-1185">Reference proteome</keyword>
<evidence type="ECO:0000256" key="14">
    <source>
        <dbReference type="ARBA" id="ARBA00023160"/>
    </source>
</evidence>
<feature type="transmembrane region" description="Helical" evidence="17">
    <location>
        <begin position="164"/>
        <end position="180"/>
    </location>
</feature>
<evidence type="ECO:0000256" key="2">
    <source>
        <dbReference type="ARBA" id="ARBA00005194"/>
    </source>
</evidence>
<accession>A0A0N0NQ38</accession>